<dbReference type="EMBL" id="AUPC02000642">
    <property type="protein sequence ID" value="POG57675.1"/>
    <property type="molecule type" value="Genomic_DNA"/>
</dbReference>
<organism evidence="2 3">
    <name type="scientific">Rhizophagus irregularis (strain DAOM 181602 / DAOM 197198 / MUCL 43194)</name>
    <name type="common">Arbuscular mycorrhizal fungus</name>
    <name type="synonym">Glomus intraradices</name>
    <dbReference type="NCBI Taxonomy" id="747089"/>
    <lineage>
        <taxon>Eukaryota</taxon>
        <taxon>Fungi</taxon>
        <taxon>Fungi incertae sedis</taxon>
        <taxon>Mucoromycota</taxon>
        <taxon>Glomeromycotina</taxon>
        <taxon>Glomeromycetes</taxon>
        <taxon>Glomerales</taxon>
        <taxon>Glomeraceae</taxon>
        <taxon>Rhizophagus</taxon>
    </lineage>
</organism>
<name>A0A2P4NX07_RHIID</name>
<reference evidence="2 3" key="1">
    <citation type="journal article" date="2013" name="Proc. Natl. Acad. Sci. U.S.A.">
        <title>Genome of an arbuscular mycorrhizal fungus provides insight into the oldest plant symbiosis.</title>
        <authorList>
            <person name="Tisserant E."/>
            <person name="Malbreil M."/>
            <person name="Kuo A."/>
            <person name="Kohler A."/>
            <person name="Symeonidi A."/>
            <person name="Balestrini R."/>
            <person name="Charron P."/>
            <person name="Duensing N."/>
            <person name="Frei Dit Frey N."/>
            <person name="Gianinazzi-Pearson V."/>
            <person name="Gilbert L.B."/>
            <person name="Handa Y."/>
            <person name="Herr J.R."/>
            <person name="Hijri M."/>
            <person name="Koul R."/>
            <person name="Kawaguchi M."/>
            <person name="Krajinski F."/>
            <person name="Lammers P.J."/>
            <person name="Masclaux F.G."/>
            <person name="Murat C."/>
            <person name="Morin E."/>
            <person name="Ndikumana S."/>
            <person name="Pagni M."/>
            <person name="Petitpierre D."/>
            <person name="Requena N."/>
            <person name="Rosikiewicz P."/>
            <person name="Riley R."/>
            <person name="Saito K."/>
            <person name="San Clemente H."/>
            <person name="Shapiro H."/>
            <person name="van Tuinen D."/>
            <person name="Becard G."/>
            <person name="Bonfante P."/>
            <person name="Paszkowski U."/>
            <person name="Shachar-Hill Y.Y."/>
            <person name="Tuskan G.A."/>
            <person name="Young P.W."/>
            <person name="Sanders I.R."/>
            <person name="Henrissat B."/>
            <person name="Rensing S.A."/>
            <person name="Grigoriev I.V."/>
            <person name="Corradi N."/>
            <person name="Roux C."/>
            <person name="Martin F."/>
        </authorList>
    </citation>
    <scope>NUCLEOTIDE SEQUENCE [LARGE SCALE GENOMIC DNA]</scope>
    <source>
        <strain evidence="2 3">DAOM 197198</strain>
    </source>
</reference>
<evidence type="ECO:0000256" key="1">
    <source>
        <dbReference type="SAM" id="Phobius"/>
    </source>
</evidence>
<keyword evidence="1" id="KW-0812">Transmembrane</keyword>
<feature type="transmembrane region" description="Helical" evidence="1">
    <location>
        <begin position="12"/>
        <end position="29"/>
    </location>
</feature>
<comment type="caution">
    <text evidence="2">The sequence shown here is derived from an EMBL/GenBank/DDBJ whole genome shotgun (WGS) entry which is preliminary data.</text>
</comment>
<keyword evidence="1" id="KW-1133">Transmembrane helix</keyword>
<feature type="non-terminal residue" evidence="2">
    <location>
        <position position="50"/>
    </location>
</feature>
<proteinExistence type="predicted"/>
<reference evidence="2 3" key="2">
    <citation type="journal article" date="2018" name="New Phytol.">
        <title>High intraspecific genome diversity in the model arbuscular mycorrhizal symbiont Rhizophagus irregularis.</title>
        <authorList>
            <person name="Chen E.C.H."/>
            <person name="Morin E."/>
            <person name="Beaudet D."/>
            <person name="Noel J."/>
            <person name="Yildirir G."/>
            <person name="Ndikumana S."/>
            <person name="Charron P."/>
            <person name="St-Onge C."/>
            <person name="Giorgi J."/>
            <person name="Kruger M."/>
            <person name="Marton T."/>
            <person name="Ropars J."/>
            <person name="Grigoriev I.V."/>
            <person name="Hainaut M."/>
            <person name="Henrissat B."/>
            <person name="Roux C."/>
            <person name="Martin F."/>
            <person name="Corradi N."/>
        </authorList>
    </citation>
    <scope>NUCLEOTIDE SEQUENCE [LARGE SCALE GENOMIC DNA]</scope>
    <source>
        <strain evidence="2 3">DAOM 197198</strain>
    </source>
</reference>
<gene>
    <name evidence="2" type="ORF">GLOIN_2v1737765</name>
</gene>
<dbReference type="AlphaFoldDB" id="A0A2P4NX07"/>
<evidence type="ECO:0000313" key="3">
    <source>
        <dbReference type="Proteomes" id="UP000018888"/>
    </source>
</evidence>
<keyword evidence="1" id="KW-0472">Membrane</keyword>
<keyword evidence="3" id="KW-1185">Reference proteome</keyword>
<accession>A0A2P4NX07</accession>
<evidence type="ECO:0000313" key="2">
    <source>
        <dbReference type="EMBL" id="POG57675.1"/>
    </source>
</evidence>
<sequence length="50" mass="6173">MYLFCLNRTLYDYMYVLVGWLGGKIFANLRKRFQLYTFKFLLNINVYFCV</sequence>
<dbReference type="Proteomes" id="UP000018888">
    <property type="component" value="Unassembled WGS sequence"/>
</dbReference>
<protein>
    <submittedName>
        <fullName evidence="2">Uncharacterized protein</fullName>
    </submittedName>
</protein>